<feature type="transmembrane region" description="Helical" evidence="2">
    <location>
        <begin position="295"/>
        <end position="318"/>
    </location>
</feature>
<feature type="transmembrane region" description="Helical" evidence="2">
    <location>
        <begin position="330"/>
        <end position="352"/>
    </location>
</feature>
<keyword evidence="2" id="KW-0472">Membrane</keyword>
<evidence type="ECO:0000313" key="4">
    <source>
        <dbReference type="EMBL" id="EUJ20036.1"/>
    </source>
</evidence>
<proteinExistence type="inferred from homology"/>
<dbReference type="EMBL" id="AODD01000030">
    <property type="protein sequence ID" value="EUJ20036.1"/>
    <property type="molecule type" value="Genomic_DNA"/>
</dbReference>
<feature type="transmembrane region" description="Helical" evidence="2">
    <location>
        <begin position="213"/>
        <end position="241"/>
    </location>
</feature>
<organism evidence="4 5">
    <name type="scientific">Listeria grandensis FSL F6-0971</name>
    <dbReference type="NCBI Taxonomy" id="1265819"/>
    <lineage>
        <taxon>Bacteria</taxon>
        <taxon>Bacillati</taxon>
        <taxon>Bacillota</taxon>
        <taxon>Bacilli</taxon>
        <taxon>Bacillales</taxon>
        <taxon>Listeriaceae</taxon>
        <taxon>Listeria</taxon>
    </lineage>
</organism>
<dbReference type="Pfam" id="PF02397">
    <property type="entry name" value="Bac_transf"/>
    <property type="match status" value="1"/>
</dbReference>
<sequence>MSIKKIIWTLFSGNAFAQLLMIAFAPIIARLYTAAEFGIYAAYVTVITITVKVASLGLEKAIPLERNRVQAKKLMHINQSLAILISLVILLVYLVFGVSVLNWVGIYPALWEAILLSVGIAMTSLIQIYNYENMNREQYRMLAMTRALQNGFTGLAQIGFAFSNIMKGLGLLLGDVIGKGISVLILSRVSKQEVTNRITWRDALGLLSKYKHFIIFSMPAGLINTLSLQLPLLLVLAIFGANDSGQYAFVQRVIIVPISVLAITLSQFFYSVAAKEIGENKAKVYELYVSLTKKLAYYLTIPFCIFVFFAPPIFQVLFGEEWLLAGQLTQVLGGMFLTQIICSATSQILYLMERQKLQIVLELIKLVLVIAIFGWMQRDFLQTMLIYGSVIASFNLCLWFIGRQLLKSEGDLSLEKMRNEDICSLGKQRVSWMTVCVKRLVDIILSVIGIILAMPIMLLTALCIKLEDPGPVLFVQTRTGKAGKAFSIYKFRSMRVREMSGEHEYDWEHGVPDTFVFKNVMEENPNVTKVGAFIRRTSLDELPQFFNVLMGNMSFIGPRPEIPAITSCYSEQQRKRLEVKPGITGWAQVNGRSSMTNGEKMRLDYHYVENFSLWLDMIILMRTVVVVLKSRDAV</sequence>
<name>W7BAQ8_9LIST</name>
<comment type="caution">
    <text evidence="4">The sequence shown here is derived from an EMBL/GenBank/DDBJ whole genome shotgun (WGS) entry which is preliminary data.</text>
</comment>
<dbReference type="AlphaFoldDB" id="W7BAQ8"/>
<feature type="transmembrane region" description="Helical" evidence="2">
    <location>
        <begin position="80"/>
        <end position="104"/>
    </location>
</feature>
<feature type="transmembrane region" description="Helical" evidence="2">
    <location>
        <begin position="110"/>
        <end position="131"/>
    </location>
</feature>
<gene>
    <name evidence="4" type="ORF">PGRAN_14747</name>
</gene>
<evidence type="ECO:0000256" key="2">
    <source>
        <dbReference type="SAM" id="Phobius"/>
    </source>
</evidence>
<dbReference type="PATRIC" id="fig|1265819.5.peg.2945"/>
<dbReference type="Pfam" id="PF13440">
    <property type="entry name" value="Polysacc_synt_3"/>
    <property type="match status" value="1"/>
</dbReference>
<dbReference type="InterPro" id="IPR003362">
    <property type="entry name" value="Bact_transf"/>
</dbReference>
<evidence type="ECO:0000259" key="3">
    <source>
        <dbReference type="Pfam" id="PF02397"/>
    </source>
</evidence>
<dbReference type="STRING" id="1265819.PGRAN_14747"/>
<feature type="transmembrane region" description="Helical" evidence="2">
    <location>
        <begin position="440"/>
        <end position="462"/>
    </location>
</feature>
<dbReference type="PANTHER" id="PTHR30576:SF0">
    <property type="entry name" value="UNDECAPRENYL-PHOSPHATE N-ACETYLGALACTOSAMINYL 1-PHOSPHATE TRANSFERASE-RELATED"/>
    <property type="match status" value="1"/>
</dbReference>
<keyword evidence="5" id="KW-1185">Reference proteome</keyword>
<feature type="transmembrane region" description="Helical" evidence="2">
    <location>
        <begin position="253"/>
        <end position="274"/>
    </location>
</feature>
<feature type="transmembrane region" description="Helical" evidence="2">
    <location>
        <begin position="40"/>
        <end position="59"/>
    </location>
</feature>
<keyword evidence="2" id="KW-0812">Transmembrane</keyword>
<dbReference type="RefSeq" id="WP_077914703.1">
    <property type="nucleotide sequence ID" value="NZ_AODD01000030.1"/>
</dbReference>
<dbReference type="PANTHER" id="PTHR30576">
    <property type="entry name" value="COLANIC BIOSYNTHESIS UDP-GLUCOSE LIPID CARRIER TRANSFERASE"/>
    <property type="match status" value="1"/>
</dbReference>
<accession>W7BAQ8</accession>
<dbReference type="OrthoDB" id="2361343at2"/>
<reference evidence="4 5" key="1">
    <citation type="journal article" date="2014" name="Int. J. Syst. Evol. Microbiol.">
        <title>Listeria floridensis sp. nov., Listeria aquatica sp. nov., Listeria cornellensis sp. nov., Listeria riparia sp. nov. and Listeria grandensis sp. nov., from agricultural and natural environments.</title>
        <authorList>
            <person name="den Bakker H.C."/>
            <person name="Warchocki S."/>
            <person name="Wright E.M."/>
            <person name="Allred A.F."/>
            <person name="Ahlstrom C."/>
            <person name="Manuel C.S."/>
            <person name="Stasiewicz M.J."/>
            <person name="Burrell A."/>
            <person name="Roof S."/>
            <person name="Strawn L."/>
            <person name="Fortes E.D."/>
            <person name="Nightingale K.K."/>
            <person name="Kephart D."/>
            <person name="Wiedmann M."/>
        </authorList>
    </citation>
    <scope>NUCLEOTIDE SEQUENCE [LARGE SCALE GENOMIC DNA]</scope>
    <source>
        <strain evidence="5">FSL F6-971</strain>
    </source>
</reference>
<dbReference type="GO" id="GO:0016780">
    <property type="term" value="F:phosphotransferase activity, for other substituted phosphate groups"/>
    <property type="evidence" value="ECO:0007669"/>
    <property type="project" value="TreeGrafter"/>
</dbReference>
<comment type="similarity">
    <text evidence="1">Belongs to the bacterial sugar transferase family.</text>
</comment>
<feature type="transmembrane region" description="Helical" evidence="2">
    <location>
        <begin position="359"/>
        <end position="378"/>
    </location>
</feature>
<evidence type="ECO:0000313" key="5">
    <source>
        <dbReference type="Proteomes" id="UP000019253"/>
    </source>
</evidence>
<protein>
    <submittedName>
        <fullName evidence="4">Putative polysaccharide translocase</fullName>
    </submittedName>
</protein>
<feature type="transmembrane region" description="Helical" evidence="2">
    <location>
        <begin position="7"/>
        <end position="28"/>
    </location>
</feature>
<dbReference type="Proteomes" id="UP000019253">
    <property type="component" value="Unassembled WGS sequence"/>
</dbReference>
<feature type="domain" description="Bacterial sugar transferase" evidence="3">
    <location>
        <begin position="438"/>
        <end position="629"/>
    </location>
</feature>
<keyword evidence="2" id="KW-1133">Transmembrane helix</keyword>
<feature type="transmembrane region" description="Helical" evidence="2">
    <location>
        <begin position="384"/>
        <end position="402"/>
    </location>
</feature>
<evidence type="ECO:0000256" key="1">
    <source>
        <dbReference type="ARBA" id="ARBA00006464"/>
    </source>
</evidence>